<dbReference type="InterPro" id="IPR019987">
    <property type="entry name" value="GTP-bd_ribosome_bio_YsxC"/>
</dbReference>
<evidence type="ECO:0000256" key="10">
    <source>
        <dbReference type="HAMAP-Rule" id="MF_00321"/>
    </source>
</evidence>
<dbReference type="GO" id="GO:0005829">
    <property type="term" value="C:cytosol"/>
    <property type="evidence" value="ECO:0007669"/>
    <property type="project" value="TreeGrafter"/>
</dbReference>
<evidence type="ECO:0000256" key="7">
    <source>
        <dbReference type="ARBA" id="ARBA00023134"/>
    </source>
</evidence>
<feature type="domain" description="EngB-type G" evidence="11">
    <location>
        <begin position="25"/>
        <end position="199"/>
    </location>
</feature>
<dbReference type="Proteomes" id="UP000244884">
    <property type="component" value="Chromosome"/>
</dbReference>
<evidence type="ECO:0000256" key="5">
    <source>
        <dbReference type="ARBA" id="ARBA00022741"/>
    </source>
</evidence>
<keyword evidence="7 10" id="KW-0342">GTP-binding</keyword>
<dbReference type="Gene3D" id="3.40.50.300">
    <property type="entry name" value="P-loop containing nucleotide triphosphate hydrolases"/>
    <property type="match status" value="1"/>
</dbReference>
<dbReference type="EMBL" id="CP029161">
    <property type="protein sequence ID" value="AWH90369.1"/>
    <property type="molecule type" value="Genomic_DNA"/>
</dbReference>
<dbReference type="InterPro" id="IPR030393">
    <property type="entry name" value="G_ENGB_dom"/>
</dbReference>
<name>A0A2U8DEV7_9GAMM</name>
<keyword evidence="6" id="KW-0460">Magnesium</keyword>
<dbReference type="PROSITE" id="PS51706">
    <property type="entry name" value="G_ENGB"/>
    <property type="match status" value="1"/>
</dbReference>
<dbReference type="InterPro" id="IPR006073">
    <property type="entry name" value="GTP-bd"/>
</dbReference>
<comment type="function">
    <text evidence="10">Necessary for normal cell division and for the maintenance of normal septation.</text>
</comment>
<dbReference type="AlphaFoldDB" id="A0A2U8DEV7"/>
<keyword evidence="4" id="KW-0479">Metal-binding</keyword>
<evidence type="ECO:0000256" key="8">
    <source>
        <dbReference type="ARBA" id="ARBA00023210"/>
    </source>
</evidence>
<evidence type="ECO:0000256" key="2">
    <source>
        <dbReference type="ARBA" id="ARBA00009638"/>
    </source>
</evidence>
<dbReference type="GO" id="GO:0000917">
    <property type="term" value="P:division septum assembly"/>
    <property type="evidence" value="ECO:0007669"/>
    <property type="project" value="UniProtKB-KW"/>
</dbReference>
<dbReference type="Pfam" id="PF01926">
    <property type="entry name" value="MMR_HSR1"/>
    <property type="match status" value="1"/>
</dbReference>
<keyword evidence="5 10" id="KW-0547">Nucleotide-binding</keyword>
<dbReference type="PANTHER" id="PTHR11649">
    <property type="entry name" value="MSS1/TRME-RELATED GTP-BINDING PROTEIN"/>
    <property type="match status" value="1"/>
</dbReference>
<dbReference type="CDD" id="cd01876">
    <property type="entry name" value="YihA_EngB"/>
    <property type="match status" value="1"/>
</dbReference>
<evidence type="ECO:0000313" key="13">
    <source>
        <dbReference type="Proteomes" id="UP000244884"/>
    </source>
</evidence>
<dbReference type="InterPro" id="IPR027417">
    <property type="entry name" value="P-loop_NTPase"/>
</dbReference>
<sequence>MIVLNYKKTFFLKSVSKISDIKMSYGIEVAFIGYSNSGKSSAINALTNQKKIARFSKMPGRTQLINFFKITSDFRIVDLPGYGYSQAPISIKLKWEKILFNYLEKRKNLKALVLLMDIRHPLKVFDYDIINISINLKIPILLLLTKCDKLTTSKQKIQFNSVCKKVKQFSNINRVILFSSLKKIGVQKLRLTLDNWYNQYCE</sequence>
<protein>
    <recommendedName>
        <fullName evidence="10">Probable GTP-binding protein EngB</fullName>
    </recommendedName>
</protein>
<evidence type="ECO:0000256" key="4">
    <source>
        <dbReference type="ARBA" id="ARBA00022723"/>
    </source>
</evidence>
<keyword evidence="9 10" id="KW-0131">Cell cycle</keyword>
<comment type="similarity">
    <text evidence="2 10">Belongs to the TRAFAC class TrmE-Era-EngA-EngB-Septin-like GTPase superfamily. EngB GTPase family.</text>
</comment>
<comment type="cofactor">
    <cofactor evidence="1">
        <name>Mg(2+)</name>
        <dbReference type="ChEBI" id="CHEBI:18420"/>
    </cofactor>
</comment>
<evidence type="ECO:0000256" key="6">
    <source>
        <dbReference type="ARBA" id="ARBA00022842"/>
    </source>
</evidence>
<dbReference type="OrthoDB" id="9804921at2"/>
<organism evidence="12 13">
    <name type="scientific">Buchnera aphidicola</name>
    <name type="common">Melanaphis sacchari</name>
    <dbReference type="NCBI Taxonomy" id="2173854"/>
    <lineage>
        <taxon>Bacteria</taxon>
        <taxon>Pseudomonadati</taxon>
        <taxon>Pseudomonadota</taxon>
        <taxon>Gammaproteobacteria</taxon>
        <taxon>Enterobacterales</taxon>
        <taxon>Erwiniaceae</taxon>
        <taxon>Buchnera</taxon>
    </lineage>
</organism>
<gene>
    <name evidence="10" type="primary">engB</name>
    <name evidence="12" type="ORF">DD681_00880</name>
</gene>
<evidence type="ECO:0000256" key="3">
    <source>
        <dbReference type="ARBA" id="ARBA00022618"/>
    </source>
</evidence>
<dbReference type="GO" id="GO:0046872">
    <property type="term" value="F:metal ion binding"/>
    <property type="evidence" value="ECO:0007669"/>
    <property type="project" value="UniProtKB-KW"/>
</dbReference>
<dbReference type="SUPFAM" id="SSF52540">
    <property type="entry name" value="P-loop containing nucleoside triphosphate hydrolases"/>
    <property type="match status" value="1"/>
</dbReference>
<evidence type="ECO:0000259" key="11">
    <source>
        <dbReference type="PROSITE" id="PS51706"/>
    </source>
</evidence>
<keyword evidence="3 10" id="KW-0132">Cell division</keyword>
<dbReference type="GO" id="GO:0005525">
    <property type="term" value="F:GTP binding"/>
    <property type="evidence" value="ECO:0007669"/>
    <property type="project" value="UniProtKB-UniRule"/>
</dbReference>
<dbReference type="HAMAP" id="MF_00321">
    <property type="entry name" value="GTPase_EngB"/>
    <property type="match status" value="1"/>
</dbReference>
<dbReference type="RefSeq" id="WP_158341140.1">
    <property type="nucleotide sequence ID" value="NZ_CP029161.1"/>
</dbReference>
<keyword evidence="8 10" id="KW-0717">Septation</keyword>
<dbReference type="FunFam" id="3.40.50.300:FF:000098">
    <property type="entry name" value="Probable GTP-binding protein EngB"/>
    <property type="match status" value="1"/>
</dbReference>
<proteinExistence type="inferred from homology"/>
<evidence type="ECO:0000313" key="12">
    <source>
        <dbReference type="EMBL" id="AWH90369.1"/>
    </source>
</evidence>
<reference evidence="12 13" key="1">
    <citation type="submission" date="2018-04" db="EMBL/GenBank/DDBJ databases">
        <title>Genome sequence of Buchnera aphidicola from Melaphis sacchari.</title>
        <authorList>
            <person name="Geib S.M."/>
            <person name="Palmer N.A."/>
            <person name="Sattler S.E."/>
            <person name="Sarath G."/>
        </authorList>
    </citation>
    <scope>NUCLEOTIDE SEQUENCE [LARGE SCALE GENOMIC DNA]</scope>
    <source>
        <strain evidence="12 13">LSU</strain>
    </source>
</reference>
<dbReference type="PANTHER" id="PTHR11649:SF13">
    <property type="entry name" value="ENGB-TYPE G DOMAIN-CONTAINING PROTEIN"/>
    <property type="match status" value="1"/>
</dbReference>
<accession>A0A2U8DEV7</accession>
<evidence type="ECO:0000256" key="9">
    <source>
        <dbReference type="ARBA" id="ARBA00023306"/>
    </source>
</evidence>
<evidence type="ECO:0000256" key="1">
    <source>
        <dbReference type="ARBA" id="ARBA00001946"/>
    </source>
</evidence>
<dbReference type="NCBIfam" id="TIGR03598">
    <property type="entry name" value="GTPase_YsxC"/>
    <property type="match status" value="1"/>
</dbReference>